<keyword evidence="5" id="KW-1185">Reference proteome</keyword>
<organism evidence="4 5">
    <name type="scientific">Mugilogobius chulae</name>
    <name type="common">yellowstripe goby</name>
    <dbReference type="NCBI Taxonomy" id="88201"/>
    <lineage>
        <taxon>Eukaryota</taxon>
        <taxon>Metazoa</taxon>
        <taxon>Chordata</taxon>
        <taxon>Craniata</taxon>
        <taxon>Vertebrata</taxon>
        <taxon>Euteleostomi</taxon>
        <taxon>Actinopterygii</taxon>
        <taxon>Neopterygii</taxon>
        <taxon>Teleostei</taxon>
        <taxon>Neoteleostei</taxon>
        <taxon>Acanthomorphata</taxon>
        <taxon>Gobiaria</taxon>
        <taxon>Gobiiformes</taxon>
        <taxon>Gobioidei</taxon>
        <taxon>Gobiidae</taxon>
        <taxon>Gobionellinae</taxon>
        <taxon>Mugilogobius</taxon>
    </lineage>
</organism>
<keyword evidence="2" id="KW-0677">Repeat</keyword>
<protein>
    <recommendedName>
        <fullName evidence="3">BACK domain-containing protein</fullName>
    </recommendedName>
</protein>
<dbReference type="Pfam" id="PF07707">
    <property type="entry name" value="BACK"/>
    <property type="match status" value="1"/>
</dbReference>
<dbReference type="Gene3D" id="1.25.40.420">
    <property type="match status" value="1"/>
</dbReference>
<dbReference type="Proteomes" id="UP001460270">
    <property type="component" value="Unassembled WGS sequence"/>
</dbReference>
<name>A0AAW0MSQ6_9GOBI</name>
<dbReference type="InterPro" id="IPR011705">
    <property type="entry name" value="BACK"/>
</dbReference>
<evidence type="ECO:0000256" key="1">
    <source>
        <dbReference type="ARBA" id="ARBA00022441"/>
    </source>
</evidence>
<dbReference type="EMBL" id="JBBPFD010000021">
    <property type="protein sequence ID" value="KAK7882231.1"/>
    <property type="molecule type" value="Genomic_DNA"/>
</dbReference>
<dbReference type="PANTHER" id="PTHR45632:SF3">
    <property type="entry name" value="KELCH-LIKE PROTEIN 32"/>
    <property type="match status" value="1"/>
</dbReference>
<keyword evidence="1" id="KW-0880">Kelch repeat</keyword>
<evidence type="ECO:0000313" key="4">
    <source>
        <dbReference type="EMBL" id="KAK7882231.1"/>
    </source>
</evidence>
<accession>A0AAW0MSQ6</accession>
<comment type="caution">
    <text evidence="4">The sequence shown here is derived from an EMBL/GenBank/DDBJ whole genome shotgun (WGS) entry which is preliminary data.</text>
</comment>
<evidence type="ECO:0000256" key="2">
    <source>
        <dbReference type="ARBA" id="ARBA00022737"/>
    </source>
</evidence>
<sequence>MLLLEDLVEVAFDFMLSHMSPENCFVIWKFSAVVVSTKTRDSARRLTLQNFEELSVLQELMDFIEEDELIVKHESDVYQAIVRWANHDHLERRAELNQLLTKISYQ</sequence>
<reference evidence="5" key="1">
    <citation type="submission" date="2024-04" db="EMBL/GenBank/DDBJ databases">
        <title>Salinicola lusitanus LLJ914,a marine bacterium isolated from the Okinawa Trough.</title>
        <authorList>
            <person name="Li J."/>
        </authorList>
    </citation>
    <scope>NUCLEOTIDE SEQUENCE [LARGE SCALE GENOMIC DNA]</scope>
</reference>
<gene>
    <name evidence="4" type="ORF">WMY93_028405</name>
</gene>
<proteinExistence type="predicted"/>
<dbReference type="PANTHER" id="PTHR45632">
    <property type="entry name" value="LD33804P"/>
    <property type="match status" value="1"/>
</dbReference>
<evidence type="ECO:0000313" key="5">
    <source>
        <dbReference type="Proteomes" id="UP001460270"/>
    </source>
</evidence>
<feature type="domain" description="BACK" evidence="3">
    <location>
        <begin position="24"/>
        <end position="104"/>
    </location>
</feature>
<dbReference type="SMART" id="SM00875">
    <property type="entry name" value="BACK"/>
    <property type="match status" value="1"/>
</dbReference>
<dbReference type="AlphaFoldDB" id="A0AAW0MSQ6"/>
<evidence type="ECO:0000259" key="3">
    <source>
        <dbReference type="SMART" id="SM00875"/>
    </source>
</evidence>